<keyword evidence="1" id="KW-0472">Membrane</keyword>
<organism evidence="2 3">
    <name type="scientific">Phormidesmis priestleyi</name>
    <dbReference type="NCBI Taxonomy" id="268141"/>
    <lineage>
        <taxon>Bacteria</taxon>
        <taxon>Bacillati</taxon>
        <taxon>Cyanobacteriota</taxon>
        <taxon>Cyanophyceae</taxon>
        <taxon>Leptolyngbyales</taxon>
        <taxon>Leptolyngbyaceae</taxon>
        <taxon>Phormidesmis</taxon>
    </lineage>
</organism>
<evidence type="ECO:0000256" key="1">
    <source>
        <dbReference type="SAM" id="Phobius"/>
    </source>
</evidence>
<reference evidence="3" key="1">
    <citation type="submission" date="2018-04" db="EMBL/GenBank/DDBJ databases">
        <authorList>
            <person name="Cornet L."/>
        </authorList>
    </citation>
    <scope>NUCLEOTIDE SEQUENCE [LARGE SCALE GENOMIC DNA]</scope>
</reference>
<feature type="transmembrane region" description="Helical" evidence="1">
    <location>
        <begin position="117"/>
        <end position="139"/>
    </location>
</feature>
<name>A0A2W4YYU3_9CYAN</name>
<gene>
    <name evidence="2" type="ORF">DCF15_18455</name>
</gene>
<evidence type="ECO:0000313" key="3">
    <source>
        <dbReference type="Proteomes" id="UP000249794"/>
    </source>
</evidence>
<feature type="transmembrane region" description="Helical" evidence="1">
    <location>
        <begin position="231"/>
        <end position="255"/>
    </location>
</feature>
<dbReference type="Proteomes" id="UP000249794">
    <property type="component" value="Unassembled WGS sequence"/>
</dbReference>
<proteinExistence type="predicted"/>
<dbReference type="EMBL" id="QBMP01000255">
    <property type="protein sequence ID" value="PZO47928.1"/>
    <property type="molecule type" value="Genomic_DNA"/>
</dbReference>
<dbReference type="AlphaFoldDB" id="A0A2W4YYU3"/>
<comment type="caution">
    <text evidence="2">The sequence shown here is derived from an EMBL/GenBank/DDBJ whole genome shotgun (WGS) entry which is preliminary data.</text>
</comment>
<evidence type="ECO:0000313" key="2">
    <source>
        <dbReference type="EMBL" id="PZO47928.1"/>
    </source>
</evidence>
<keyword evidence="1" id="KW-1133">Transmembrane helix</keyword>
<accession>A0A2W4YYU3</accession>
<reference evidence="2 3" key="2">
    <citation type="submission" date="2018-06" db="EMBL/GenBank/DDBJ databases">
        <title>Metagenomic assembly of (sub)arctic Cyanobacteria and their associated microbiome from non-axenic cultures.</title>
        <authorList>
            <person name="Baurain D."/>
        </authorList>
    </citation>
    <scope>NUCLEOTIDE SEQUENCE [LARGE SCALE GENOMIC DNA]</scope>
    <source>
        <strain evidence="2">ULC027bin1</strain>
    </source>
</reference>
<feature type="transmembrane region" description="Helical" evidence="1">
    <location>
        <begin position="199"/>
        <end position="219"/>
    </location>
</feature>
<keyword evidence="1" id="KW-0812">Transmembrane</keyword>
<sequence length="346" mass="38449">MRNSSRWKALTLLPSELASWITNMAHWLRSHGSGLLIWLLVLDCLSSLITDGTDPRQWDSLFLSGVATFTIGILLAQKTPQTLTAALTRLVNRGTLLTSQNELSKVQARLELRSQVWAHRGGLVCGTALLLSFLVPFGLSKMLLMVLETLGGYVGGRYLGRMASYGTLKLFLKKEGLAIKVKPGHPDAAGGLNPLGDFYFFQAMVAAIPSAFLAIWWILIPLMPQYAKWRAPYLGLLAIAVAFELLAFAVPLWLFHLEMATQRIQLLKEAGGLSFRISDLQAQLTVVQDSQEREDIEAQIAQCTTRYWNIKKVPTWPLNVKTLRHFILNNFALCIPFLSQATGNGL</sequence>
<protein>
    <submittedName>
        <fullName evidence="2">Uncharacterized protein</fullName>
    </submittedName>
</protein>